<dbReference type="EMBL" id="CM012454">
    <property type="protein sequence ID" value="RVE60682.1"/>
    <property type="molecule type" value="Genomic_DNA"/>
</dbReference>
<accession>A0A437CD08</accession>
<keyword evidence="2" id="KW-1185">Reference proteome</keyword>
<proteinExistence type="predicted"/>
<reference evidence="1 2" key="1">
    <citation type="submission" date="2018-11" db="EMBL/GenBank/DDBJ databases">
        <authorList>
            <person name="Lopez-Roques C."/>
            <person name="Donnadieu C."/>
            <person name="Bouchez O."/>
            <person name="Klopp C."/>
            <person name="Cabau C."/>
            <person name="Zahm M."/>
        </authorList>
    </citation>
    <scope>NUCLEOTIDE SEQUENCE [LARGE SCALE GENOMIC DNA]</scope>
    <source>
        <strain evidence="1">RS831</strain>
        <tissue evidence="1">Whole body</tissue>
    </source>
</reference>
<organism evidence="1 2">
    <name type="scientific">Oryzias javanicus</name>
    <name type="common">Javanese ricefish</name>
    <name type="synonym">Aplocheilus javanicus</name>
    <dbReference type="NCBI Taxonomy" id="123683"/>
    <lineage>
        <taxon>Eukaryota</taxon>
        <taxon>Metazoa</taxon>
        <taxon>Chordata</taxon>
        <taxon>Craniata</taxon>
        <taxon>Vertebrata</taxon>
        <taxon>Euteleostomi</taxon>
        <taxon>Actinopterygii</taxon>
        <taxon>Neopterygii</taxon>
        <taxon>Teleostei</taxon>
        <taxon>Neoteleostei</taxon>
        <taxon>Acanthomorphata</taxon>
        <taxon>Ovalentaria</taxon>
        <taxon>Atherinomorphae</taxon>
        <taxon>Beloniformes</taxon>
        <taxon>Adrianichthyidae</taxon>
        <taxon>Oryziinae</taxon>
        <taxon>Oryzias</taxon>
    </lineage>
</organism>
<dbReference type="AlphaFoldDB" id="A0A437CD08"/>
<gene>
    <name evidence="1" type="ORF">OJAV_G00183570</name>
</gene>
<sequence>MNLQRHDHLFIRLRPNREGAAALLSHRMAPEDRGCTEDSPSKFENRMPLVMLLPNAASCLLIGYLVREVRNAGSPVAPPSNTRCWFSRYVCVRPTALALLLHLLQTRGADTLSAAAIGLDVCSLTSFSHTVLALPPRPLQPPH</sequence>
<name>A0A437CD08_ORYJA</name>
<evidence type="ECO:0000313" key="2">
    <source>
        <dbReference type="Proteomes" id="UP000283210"/>
    </source>
</evidence>
<reference evidence="1 2" key="2">
    <citation type="submission" date="2019-01" db="EMBL/GenBank/DDBJ databases">
        <title>A chromosome length genome reference of the Java medaka (oryzias javanicus).</title>
        <authorList>
            <person name="Herpin A."/>
            <person name="Takehana Y."/>
            <person name="Naruse K."/>
            <person name="Ansai S."/>
            <person name="Kawaguchi M."/>
        </authorList>
    </citation>
    <scope>NUCLEOTIDE SEQUENCE [LARGE SCALE GENOMIC DNA]</scope>
    <source>
        <strain evidence="1">RS831</strain>
        <tissue evidence="1">Whole body</tissue>
    </source>
</reference>
<dbReference type="Proteomes" id="UP000283210">
    <property type="component" value="Chromosome 18"/>
</dbReference>
<evidence type="ECO:0000313" key="1">
    <source>
        <dbReference type="EMBL" id="RVE60682.1"/>
    </source>
</evidence>
<protein>
    <submittedName>
        <fullName evidence="1">Uncharacterized protein</fullName>
    </submittedName>
</protein>